<name>U2KEW0_9FIRM</name>
<dbReference type="AlphaFoldDB" id="U2KEW0"/>
<sequence>MSEKWVTAWGNAISVAERRPENYAKNLTLRYPAKMMLDGSALRITLDNFCGNEPVHLTGATVAVSDGADGILPETLVPLTFSGNAGVTIPAGERLQSDAAAFPVEKGTTIAVSLYFAEFTEMRSGVVITGPLSGGYFAVGDQTANAVLDTDTSKKTHTVYFLSDIDVLTATENRTLICFGDSITAQAWPDYLMERTLQCGDGTTAVIRKAASGTRILRQYDNITYDSYGLKGETRFPREIQVAGVDTVLIQHGINDIIHPVGTDVNRFRPWSDLPTAAEMIEGLRFYIRTARASGLRVYMGTLLPIEGWRTYADFREKLRSEVNQWIRTTDEIDGCVDFDRAVCNPEHPTAFAAGYDSGDHLHPSLTAYARMAEEVPEALLRNEESH</sequence>
<evidence type="ECO:0000313" key="2">
    <source>
        <dbReference type="EMBL" id="ERJ97031.1"/>
    </source>
</evidence>
<evidence type="ECO:0000259" key="1">
    <source>
        <dbReference type="Pfam" id="PF13472"/>
    </source>
</evidence>
<dbReference type="eggNOG" id="COG2755">
    <property type="taxonomic scope" value="Bacteria"/>
</dbReference>
<dbReference type="Pfam" id="PF13472">
    <property type="entry name" value="Lipase_GDSL_2"/>
    <property type="match status" value="1"/>
</dbReference>
<dbReference type="InterPro" id="IPR036514">
    <property type="entry name" value="SGNH_hydro_sf"/>
</dbReference>
<gene>
    <name evidence="2" type="ORF">RUMCAL_00597</name>
</gene>
<dbReference type="STRING" id="411473.RUMCAL_00597"/>
<reference evidence="2 3" key="1">
    <citation type="submission" date="2013-07" db="EMBL/GenBank/DDBJ databases">
        <authorList>
            <person name="Weinstock G."/>
            <person name="Sodergren E."/>
            <person name="Wylie T."/>
            <person name="Fulton L."/>
            <person name="Fulton R."/>
            <person name="Fronick C."/>
            <person name="O'Laughlin M."/>
            <person name="Godfrey J."/>
            <person name="Miner T."/>
            <person name="Herter B."/>
            <person name="Appelbaum E."/>
            <person name="Cordes M."/>
            <person name="Lek S."/>
            <person name="Wollam A."/>
            <person name="Pepin K.H."/>
            <person name="Palsikar V.B."/>
            <person name="Mitreva M."/>
            <person name="Wilson R.K."/>
        </authorList>
    </citation>
    <scope>NUCLEOTIDE SEQUENCE [LARGE SCALE GENOMIC DNA]</scope>
    <source>
        <strain evidence="2 3">ATCC 27760</strain>
    </source>
</reference>
<proteinExistence type="predicted"/>
<dbReference type="HOGENOM" id="CLU_029872_1_0_9"/>
<comment type="caution">
    <text evidence="2">The sequence shown here is derived from an EMBL/GenBank/DDBJ whole genome shotgun (WGS) entry which is preliminary data.</text>
</comment>
<dbReference type="SUPFAM" id="SSF52266">
    <property type="entry name" value="SGNH hydrolase"/>
    <property type="match status" value="1"/>
</dbReference>
<dbReference type="PANTHER" id="PTHR43784">
    <property type="entry name" value="GDSL-LIKE LIPASE/ACYLHYDROLASE, PUTATIVE (AFU_ORTHOLOGUE AFUA_2G00820)-RELATED"/>
    <property type="match status" value="1"/>
</dbReference>
<dbReference type="PATRIC" id="fig|411473.3.peg.468"/>
<protein>
    <submittedName>
        <fullName evidence="2">GDSL-like protein</fullName>
    </submittedName>
</protein>
<evidence type="ECO:0000313" key="3">
    <source>
        <dbReference type="Proteomes" id="UP000016662"/>
    </source>
</evidence>
<dbReference type="InterPro" id="IPR013830">
    <property type="entry name" value="SGNH_hydro"/>
</dbReference>
<dbReference type="Gene3D" id="3.40.50.1110">
    <property type="entry name" value="SGNH hydrolase"/>
    <property type="match status" value="1"/>
</dbReference>
<dbReference type="PANTHER" id="PTHR43784:SF2">
    <property type="entry name" value="GDSL-LIKE LIPASE_ACYLHYDROLASE, PUTATIVE (AFU_ORTHOLOGUE AFUA_2G00820)-RELATED"/>
    <property type="match status" value="1"/>
</dbReference>
<keyword evidence="3" id="KW-1185">Reference proteome</keyword>
<dbReference type="RefSeq" id="WP_021681766.1">
    <property type="nucleotide sequence ID" value="NZ_KI260373.1"/>
</dbReference>
<dbReference type="InterPro" id="IPR053140">
    <property type="entry name" value="GDSL_Rv0518-like"/>
</dbReference>
<feature type="domain" description="SGNH hydrolase-type esterase" evidence="1">
    <location>
        <begin position="178"/>
        <end position="370"/>
    </location>
</feature>
<dbReference type="Proteomes" id="UP000016662">
    <property type="component" value="Unassembled WGS sequence"/>
</dbReference>
<accession>U2KEW0</accession>
<organism evidence="2 3">
    <name type="scientific">Ruminococcus callidus ATCC 27760</name>
    <dbReference type="NCBI Taxonomy" id="411473"/>
    <lineage>
        <taxon>Bacteria</taxon>
        <taxon>Bacillati</taxon>
        <taxon>Bacillota</taxon>
        <taxon>Clostridia</taxon>
        <taxon>Eubacteriales</taxon>
        <taxon>Oscillospiraceae</taxon>
        <taxon>Ruminococcus</taxon>
    </lineage>
</organism>
<dbReference type="OrthoDB" id="1828825at2"/>
<dbReference type="EMBL" id="AWVF01000067">
    <property type="protein sequence ID" value="ERJ97031.1"/>
    <property type="molecule type" value="Genomic_DNA"/>
</dbReference>